<feature type="domain" description="F-box/LRR-repeat protein 15-like leucin rich repeat" evidence="1">
    <location>
        <begin position="90"/>
        <end position="136"/>
    </location>
</feature>
<protein>
    <submittedName>
        <fullName evidence="2">Leucine-rich repeat protein, putative</fullName>
    </submittedName>
</protein>
<dbReference type="Gene3D" id="3.80.10.10">
    <property type="entry name" value="Ribonuclease Inhibitor"/>
    <property type="match status" value="1"/>
</dbReference>
<dbReference type="EMBL" id="CYKH01000855">
    <property type="protein sequence ID" value="CUG52725.1"/>
    <property type="molecule type" value="Genomic_DNA"/>
</dbReference>
<proteinExistence type="predicted"/>
<accession>A0A0S4J1K5</accession>
<dbReference type="Proteomes" id="UP000051952">
    <property type="component" value="Unassembled WGS sequence"/>
</dbReference>
<dbReference type="InterPro" id="IPR057207">
    <property type="entry name" value="FBXL15_LRR"/>
</dbReference>
<dbReference type="InterPro" id="IPR032675">
    <property type="entry name" value="LRR_dom_sf"/>
</dbReference>
<evidence type="ECO:0000313" key="2">
    <source>
        <dbReference type="EMBL" id="CUG52725.1"/>
    </source>
</evidence>
<sequence length="140" mass="14637">MSSPTERAPTTSPQYIVASDCAVLGAPLPAGGVDNLNMCDGVLTASGQPNRPAAVKRLVGLKAADVAWLNGGTVDSSSLSILGIHRKFTKRVTTTTHLRHMDLSCCRSIGDLGLSGIATMTQLKHLDLSYCNITDAAEAQ</sequence>
<evidence type="ECO:0000313" key="3">
    <source>
        <dbReference type="Proteomes" id="UP000051952"/>
    </source>
</evidence>
<keyword evidence="3" id="KW-1185">Reference proteome</keyword>
<dbReference type="Pfam" id="PF25372">
    <property type="entry name" value="DUF7885"/>
    <property type="match status" value="1"/>
</dbReference>
<evidence type="ECO:0000259" key="1">
    <source>
        <dbReference type="Pfam" id="PF25372"/>
    </source>
</evidence>
<gene>
    <name evidence="2" type="ORF">BSAL_80720</name>
</gene>
<organism evidence="2 3">
    <name type="scientific">Bodo saltans</name>
    <name type="common">Flagellated protozoan</name>
    <dbReference type="NCBI Taxonomy" id="75058"/>
    <lineage>
        <taxon>Eukaryota</taxon>
        <taxon>Discoba</taxon>
        <taxon>Euglenozoa</taxon>
        <taxon>Kinetoplastea</taxon>
        <taxon>Metakinetoplastina</taxon>
        <taxon>Eubodonida</taxon>
        <taxon>Bodonidae</taxon>
        <taxon>Bodo</taxon>
    </lineage>
</organism>
<name>A0A0S4J1K5_BODSA</name>
<dbReference type="SUPFAM" id="SSF52047">
    <property type="entry name" value="RNI-like"/>
    <property type="match status" value="1"/>
</dbReference>
<dbReference type="VEuPathDB" id="TriTrypDB:BSAL_80720"/>
<dbReference type="AlphaFoldDB" id="A0A0S4J1K5"/>
<reference evidence="3" key="1">
    <citation type="submission" date="2015-09" db="EMBL/GenBank/DDBJ databases">
        <authorList>
            <consortium name="Pathogen Informatics"/>
        </authorList>
    </citation>
    <scope>NUCLEOTIDE SEQUENCE [LARGE SCALE GENOMIC DNA]</scope>
    <source>
        <strain evidence="3">Lake Konstanz</strain>
    </source>
</reference>